<organism evidence="2 3">
    <name type="scientific">Arthrobotrys flagrans</name>
    <name type="common">Nematode-trapping fungus</name>
    <name type="synonym">Trichothecium flagrans</name>
    <dbReference type="NCBI Taxonomy" id="97331"/>
    <lineage>
        <taxon>Eukaryota</taxon>
        <taxon>Fungi</taxon>
        <taxon>Dikarya</taxon>
        <taxon>Ascomycota</taxon>
        <taxon>Pezizomycotina</taxon>
        <taxon>Orbiliomycetes</taxon>
        <taxon>Orbiliales</taxon>
        <taxon>Orbiliaceae</taxon>
        <taxon>Arthrobotrys</taxon>
    </lineage>
</organism>
<dbReference type="GeneID" id="93589878"/>
<dbReference type="VEuPathDB" id="FungiDB:DFL_007567"/>
<gene>
    <name evidence="2" type="ORF">DFL_007567</name>
</gene>
<name>A0A436ZW24_ARTFL</name>
<feature type="region of interest" description="Disordered" evidence="1">
    <location>
        <begin position="704"/>
        <end position="726"/>
    </location>
</feature>
<protein>
    <submittedName>
        <fullName evidence="2">Uncharacterized protein</fullName>
    </submittedName>
</protein>
<dbReference type="EMBL" id="SAEB01000009">
    <property type="protein sequence ID" value="RVD83168.1"/>
    <property type="molecule type" value="Genomic_DNA"/>
</dbReference>
<dbReference type="RefSeq" id="XP_067488712.1">
    <property type="nucleotide sequence ID" value="XM_067637168.1"/>
</dbReference>
<evidence type="ECO:0000313" key="2">
    <source>
        <dbReference type="EMBL" id="RVD83168.1"/>
    </source>
</evidence>
<sequence length="809" mass="92922">MSGLVRPPSSTGETLPSRKVLQLLSRSSRYVRIYLGEIDVDWRHYHVPRWVVTLPNGRKQPVNWSCSSYHKTEIDWTGRLIGSEGYLNGPYDQYQQPEGSPLYPARFEKMHPSFKLFDPMPPDRPRDHKSAREWKLRFCNPHTFLGQTQQAAVQYFLADNLDIGPPKLIDPTAGCRFMEVMMDHYPIFCSLIEVCELDSLLLLMGICKHIRRRILDSPMFWKEINITAYAVDRSDRIHRDYRFDTVSEVFPGRAGKWTGSPIHILSGLKKHEPTAHWIHRSCSINYEERVLSSLPLASLTKLTLDGSDIHWNCWYQILGVVLQQLTFLSVRWCRSLSLGIISFDVLGHYLEEAQQRRPVTSPLNLKLTKPCKLRTLLVWGVRGEGHHNSRRFNEPRDRDIQILYDSAGSSRFRTNGSGVKALYIQYCGVLGIKTDYGICSGTGGYCWNEGYIKEGNFDYVMVDADSTTALGGDSFIDSNVEPKFAVPGYLAARTCNKCDNTLESHLCRECEEARTCYICLRYVCMDCDRKMTFATRPLDWRPVRTKTPLPEHIPHKYCVSNCCNYCTNAGRYVCVECNFQSQEEARKLLLSNCTGCTCNHMPEDFCPIRIPIDTQTERHGKKHLTVCGMDDCDNLIVACKNCDNGRDVMDYGQRCSACAIPVCWTCARTPCPCCPTSYERLCPKCVIQHTCTCYHSVRRTSKRKRGKAKGESDEAKPSNRKTHQPGCPLREIQTHAELPLTTTLRYHDRYILPGGEVRTERGLTDMMNNVVRWYPKVKLEPACDDCGIAWWTQPRHDDVPIRRRRRLLR</sequence>
<reference evidence="2 3" key="1">
    <citation type="submission" date="2019-01" db="EMBL/GenBank/DDBJ databases">
        <title>Intercellular communication is required for trap formation in the nematode-trapping fungus Duddingtonia flagrans.</title>
        <authorList>
            <person name="Youssar L."/>
            <person name="Wernet V."/>
            <person name="Hensel N."/>
            <person name="Hildebrandt H.-G."/>
            <person name="Fischer R."/>
        </authorList>
    </citation>
    <scope>NUCLEOTIDE SEQUENCE [LARGE SCALE GENOMIC DNA]</scope>
    <source>
        <strain evidence="2 3">CBS H-5679</strain>
    </source>
</reference>
<dbReference type="Proteomes" id="UP000283090">
    <property type="component" value="Unassembled WGS sequence"/>
</dbReference>
<dbReference type="AlphaFoldDB" id="A0A436ZW24"/>
<keyword evidence="3" id="KW-1185">Reference proteome</keyword>
<dbReference type="OrthoDB" id="5272991at2759"/>
<accession>A0A436ZW24</accession>
<evidence type="ECO:0000256" key="1">
    <source>
        <dbReference type="SAM" id="MobiDB-lite"/>
    </source>
</evidence>
<feature type="compositionally biased region" description="Basic and acidic residues" evidence="1">
    <location>
        <begin position="708"/>
        <end position="717"/>
    </location>
</feature>
<proteinExistence type="predicted"/>
<evidence type="ECO:0000313" key="3">
    <source>
        <dbReference type="Proteomes" id="UP000283090"/>
    </source>
</evidence>
<comment type="caution">
    <text evidence="2">The sequence shown here is derived from an EMBL/GenBank/DDBJ whole genome shotgun (WGS) entry which is preliminary data.</text>
</comment>